<dbReference type="Pfam" id="PF17918">
    <property type="entry name" value="TetR_C_15"/>
    <property type="match status" value="1"/>
</dbReference>
<dbReference type="Pfam" id="PF00440">
    <property type="entry name" value="TetR_N"/>
    <property type="match status" value="1"/>
</dbReference>
<organism evidence="4 5">
    <name type="scientific">Pendulispora rubella</name>
    <dbReference type="NCBI Taxonomy" id="2741070"/>
    <lineage>
        <taxon>Bacteria</taxon>
        <taxon>Pseudomonadati</taxon>
        <taxon>Myxococcota</taxon>
        <taxon>Myxococcia</taxon>
        <taxon>Myxococcales</taxon>
        <taxon>Sorangiineae</taxon>
        <taxon>Pendulisporaceae</taxon>
        <taxon>Pendulispora</taxon>
    </lineage>
</organism>
<reference evidence="4" key="1">
    <citation type="submission" date="2021-12" db="EMBL/GenBank/DDBJ databases">
        <title>Discovery of the Pendulisporaceae a myxobacterial family with distinct sporulation behavior and unique specialized metabolism.</title>
        <authorList>
            <person name="Garcia R."/>
            <person name="Popoff A."/>
            <person name="Bader C.D."/>
            <person name="Loehr J."/>
            <person name="Walesch S."/>
            <person name="Walt C."/>
            <person name="Boldt J."/>
            <person name="Bunk B."/>
            <person name="Haeckl F.J.F.P.J."/>
            <person name="Gunesch A.P."/>
            <person name="Birkelbach J."/>
            <person name="Nuebel U."/>
            <person name="Pietschmann T."/>
            <person name="Bach T."/>
            <person name="Mueller R."/>
        </authorList>
    </citation>
    <scope>NUCLEOTIDE SEQUENCE</scope>
    <source>
        <strain evidence="4">MSr11367</strain>
    </source>
</reference>
<dbReference type="RefSeq" id="WP_394835225.1">
    <property type="nucleotide sequence ID" value="NZ_CP089929.1"/>
</dbReference>
<gene>
    <name evidence="4" type="ORF">LVJ94_52880</name>
</gene>
<feature type="DNA-binding region" description="H-T-H motif" evidence="2">
    <location>
        <begin position="17"/>
        <end position="36"/>
    </location>
</feature>
<evidence type="ECO:0000259" key="3">
    <source>
        <dbReference type="PROSITE" id="PS50977"/>
    </source>
</evidence>
<keyword evidence="1 2" id="KW-0238">DNA-binding</keyword>
<keyword evidence="5" id="KW-1185">Reference proteome</keyword>
<evidence type="ECO:0000256" key="2">
    <source>
        <dbReference type="PROSITE-ProRule" id="PRU00335"/>
    </source>
</evidence>
<dbReference type="InterPro" id="IPR050109">
    <property type="entry name" value="HTH-type_TetR-like_transc_reg"/>
</dbReference>
<dbReference type="PANTHER" id="PTHR30055">
    <property type="entry name" value="HTH-TYPE TRANSCRIPTIONAL REGULATOR RUTR"/>
    <property type="match status" value="1"/>
</dbReference>
<evidence type="ECO:0000313" key="4">
    <source>
        <dbReference type="EMBL" id="WXB05579.1"/>
    </source>
</evidence>
<dbReference type="InterPro" id="IPR041669">
    <property type="entry name" value="TetR_C_15"/>
</dbReference>
<dbReference type="InterPro" id="IPR001647">
    <property type="entry name" value="HTH_TetR"/>
</dbReference>
<dbReference type="InterPro" id="IPR009057">
    <property type="entry name" value="Homeodomain-like_sf"/>
</dbReference>
<evidence type="ECO:0000313" key="5">
    <source>
        <dbReference type="Proteomes" id="UP001374803"/>
    </source>
</evidence>
<dbReference type="PROSITE" id="PS01081">
    <property type="entry name" value="HTH_TETR_1"/>
    <property type="match status" value="1"/>
</dbReference>
<dbReference type="InterPro" id="IPR023772">
    <property type="entry name" value="DNA-bd_HTH_TetR-type_CS"/>
</dbReference>
<dbReference type="Gene3D" id="1.10.357.10">
    <property type="entry name" value="Tetracycline Repressor, domain 2"/>
    <property type="match status" value="1"/>
</dbReference>
<dbReference type="PANTHER" id="PTHR30055:SF223">
    <property type="entry name" value="HTH-TYPE TRANSCRIPTIONAL REGULATOR UIDR"/>
    <property type="match status" value="1"/>
</dbReference>
<dbReference type="SUPFAM" id="SSF46689">
    <property type="entry name" value="Homeodomain-like"/>
    <property type="match status" value="1"/>
</dbReference>
<dbReference type="PROSITE" id="PS50977">
    <property type="entry name" value="HTH_TETR_2"/>
    <property type="match status" value="1"/>
</dbReference>
<protein>
    <submittedName>
        <fullName evidence="4">TetR/AcrR family transcriptional regulator</fullName>
    </submittedName>
</protein>
<accession>A0ABZ2L7P4</accession>
<dbReference type="Proteomes" id="UP001374803">
    <property type="component" value="Chromosome"/>
</dbReference>
<proteinExistence type="predicted"/>
<dbReference type="EMBL" id="CP089983">
    <property type="protein sequence ID" value="WXB05579.1"/>
    <property type="molecule type" value="Genomic_DNA"/>
</dbReference>
<name>A0ABZ2L7P4_9BACT</name>
<feature type="domain" description="HTH tetR-type" evidence="3">
    <location>
        <begin position="1"/>
        <end position="54"/>
    </location>
</feature>
<sequence>MQATVRVLAKVGYDRTSTNKVAEAAGVSVGSLYQYFPSKEALAVALAERYHERLFTVLFERLREVATLPIHDAVRAVIWAIVDAHRADPVVHRILSEQIPRIGKLGEILKDIEVRATPIVRQYLEARQREIRIKDLDAAAYVVVVTVQVLADRISHNKDPLELSRRVDATCELVSRYLVDDNAERKRS</sequence>
<evidence type="ECO:0000256" key="1">
    <source>
        <dbReference type="ARBA" id="ARBA00023125"/>
    </source>
</evidence>